<feature type="compositionally biased region" description="Basic and acidic residues" evidence="1">
    <location>
        <begin position="415"/>
        <end position="467"/>
    </location>
</feature>
<feature type="region of interest" description="Disordered" evidence="1">
    <location>
        <begin position="386"/>
        <end position="488"/>
    </location>
</feature>
<feature type="non-terminal residue" evidence="2">
    <location>
        <position position="488"/>
    </location>
</feature>
<dbReference type="Proteomes" id="UP000270094">
    <property type="component" value="Unassembled WGS sequence"/>
</dbReference>
<keyword evidence="3" id="KW-1185">Reference proteome</keyword>
<gene>
    <name evidence="2" type="ORF">SVUK_LOCUS2678</name>
</gene>
<feature type="compositionally biased region" description="Basic and acidic residues" evidence="1">
    <location>
        <begin position="386"/>
        <end position="396"/>
    </location>
</feature>
<organism evidence="2 3">
    <name type="scientific">Strongylus vulgaris</name>
    <name type="common">Blood worm</name>
    <dbReference type="NCBI Taxonomy" id="40348"/>
    <lineage>
        <taxon>Eukaryota</taxon>
        <taxon>Metazoa</taxon>
        <taxon>Ecdysozoa</taxon>
        <taxon>Nematoda</taxon>
        <taxon>Chromadorea</taxon>
        <taxon>Rhabditida</taxon>
        <taxon>Rhabditina</taxon>
        <taxon>Rhabditomorpha</taxon>
        <taxon>Strongyloidea</taxon>
        <taxon>Strongylidae</taxon>
        <taxon>Strongylus</taxon>
    </lineage>
</organism>
<proteinExistence type="predicted"/>
<sequence>MDVDVTFVNVNLVLFVNVKMEGRLVYANRKKRVDVKLERKDVNVPLTQNVAANHCVIVKLLLFASVQRARKAVDVTFVNVSQMLSANAEMGNLPMQFATVNLYVSVKREPLANAQKTRRDAFVTFVNVSLVLFVNVKMEDQLAYANRRKCANARPGRKDVNVPSMQHATASPCALVNLVLYASARKAKRDVNVKFVSVSQVQSADVRMGSLIVYVNLTKCVSAKLGRKDANVDWTKTATASHCVFVSLAWCASVQKGKKDANAINVPVIPSQCADAKVVEQLVSVIQQQLAIAKQEKKGVSAKLVLHVSVSFCVLVNQTQFANVNQIKKVANVRYACVNKAAFAPAKAVNPYVFVIPASKECKCPAAEKQQRSESVTEAAKMVEETKVLEQKEPPKPPEQPKPAEQKQELLVPPKEPKPSKPEEEEAPKASEESKAAEQKQEPPKPVEDLKLSEQKEKPPKPPEESKTPQQSIEAQEKPLCKCQPGAV</sequence>
<dbReference type="EMBL" id="UYYB01006194">
    <property type="protein sequence ID" value="VDM67680.1"/>
    <property type="molecule type" value="Genomic_DNA"/>
</dbReference>
<dbReference type="AlphaFoldDB" id="A0A3P7I4I6"/>
<protein>
    <submittedName>
        <fullName evidence="2">Uncharacterized protein</fullName>
    </submittedName>
</protein>
<evidence type="ECO:0000313" key="2">
    <source>
        <dbReference type="EMBL" id="VDM67680.1"/>
    </source>
</evidence>
<accession>A0A3P7I4I6</accession>
<name>A0A3P7I4I6_STRVU</name>
<evidence type="ECO:0000256" key="1">
    <source>
        <dbReference type="SAM" id="MobiDB-lite"/>
    </source>
</evidence>
<evidence type="ECO:0000313" key="3">
    <source>
        <dbReference type="Proteomes" id="UP000270094"/>
    </source>
</evidence>
<reference evidence="2 3" key="1">
    <citation type="submission" date="2018-11" db="EMBL/GenBank/DDBJ databases">
        <authorList>
            <consortium name="Pathogen Informatics"/>
        </authorList>
    </citation>
    <scope>NUCLEOTIDE SEQUENCE [LARGE SCALE GENOMIC DNA]</scope>
</reference>